<feature type="non-terminal residue" evidence="2">
    <location>
        <position position="1"/>
    </location>
</feature>
<keyword evidence="1" id="KW-1133">Transmembrane helix</keyword>
<name>A0AAV5S6N4_9BILA</name>
<gene>
    <name evidence="2" type="ORF">PENTCL1PPCAC_666</name>
</gene>
<organism evidence="2 3">
    <name type="scientific">Pristionchus entomophagus</name>
    <dbReference type="NCBI Taxonomy" id="358040"/>
    <lineage>
        <taxon>Eukaryota</taxon>
        <taxon>Metazoa</taxon>
        <taxon>Ecdysozoa</taxon>
        <taxon>Nematoda</taxon>
        <taxon>Chromadorea</taxon>
        <taxon>Rhabditida</taxon>
        <taxon>Rhabditina</taxon>
        <taxon>Diplogasteromorpha</taxon>
        <taxon>Diplogasteroidea</taxon>
        <taxon>Neodiplogasteridae</taxon>
        <taxon>Pristionchus</taxon>
    </lineage>
</organism>
<feature type="transmembrane region" description="Helical" evidence="1">
    <location>
        <begin position="42"/>
        <end position="67"/>
    </location>
</feature>
<sequence length="102" mass="11574">KDVKEMECLAGSIVYGGETLKLDLQVSCRTSHGFEAKKRIRLWPYFLGLTFFLLFIVVIIATIFLQVTGQGWLHTMSENILTVRNRNRALSTNCAKSLPKII</sequence>
<protein>
    <submittedName>
        <fullName evidence="2">Uncharacterized protein</fullName>
    </submittedName>
</protein>
<dbReference type="Proteomes" id="UP001432027">
    <property type="component" value="Unassembled WGS sequence"/>
</dbReference>
<dbReference type="AlphaFoldDB" id="A0AAV5S6N4"/>
<keyword evidence="1" id="KW-0472">Membrane</keyword>
<proteinExistence type="predicted"/>
<dbReference type="EMBL" id="BTSX01000001">
    <property type="protein sequence ID" value="GMS78491.1"/>
    <property type="molecule type" value="Genomic_DNA"/>
</dbReference>
<keyword evidence="3" id="KW-1185">Reference proteome</keyword>
<accession>A0AAV5S6N4</accession>
<reference evidence="2" key="1">
    <citation type="submission" date="2023-10" db="EMBL/GenBank/DDBJ databases">
        <title>Genome assembly of Pristionchus species.</title>
        <authorList>
            <person name="Yoshida K."/>
            <person name="Sommer R.J."/>
        </authorList>
    </citation>
    <scope>NUCLEOTIDE SEQUENCE</scope>
    <source>
        <strain evidence="2">RS0144</strain>
    </source>
</reference>
<keyword evidence="1" id="KW-0812">Transmembrane</keyword>
<comment type="caution">
    <text evidence="2">The sequence shown here is derived from an EMBL/GenBank/DDBJ whole genome shotgun (WGS) entry which is preliminary data.</text>
</comment>
<feature type="non-terminal residue" evidence="2">
    <location>
        <position position="102"/>
    </location>
</feature>
<evidence type="ECO:0000313" key="2">
    <source>
        <dbReference type="EMBL" id="GMS78491.1"/>
    </source>
</evidence>
<evidence type="ECO:0000313" key="3">
    <source>
        <dbReference type="Proteomes" id="UP001432027"/>
    </source>
</evidence>
<evidence type="ECO:0000256" key="1">
    <source>
        <dbReference type="SAM" id="Phobius"/>
    </source>
</evidence>